<dbReference type="InterPro" id="IPR002110">
    <property type="entry name" value="Ankyrin_rpt"/>
</dbReference>
<evidence type="ECO:0000313" key="4">
    <source>
        <dbReference type="EMBL" id="KAK3101927.1"/>
    </source>
</evidence>
<sequence length="128" mass="14242">MTSTSLLDAVDAGQIRLCKILVEGGSDVNEKKMDGTTVLMAACSLRVNRHYHLQKMRLIRTLIESGADLKAKNRRGKTCMDFIECHCPRVLTWISSKSSTAENNKSTIASLLKGSFRKLTLRLKSART</sequence>
<dbReference type="Proteomes" id="UP001186944">
    <property type="component" value="Unassembled WGS sequence"/>
</dbReference>
<accession>A0AA89CA45</accession>
<dbReference type="PANTHER" id="PTHR24156:SF7">
    <property type="entry name" value="ANKYRIN REPEAT DOMAIN-CONTAINING PROTEIN 34B-LIKE"/>
    <property type="match status" value="1"/>
</dbReference>
<keyword evidence="2" id="KW-0677">Repeat</keyword>
<dbReference type="InterPro" id="IPR042637">
    <property type="entry name" value="AN34A/B/C"/>
</dbReference>
<evidence type="ECO:0000256" key="3">
    <source>
        <dbReference type="ARBA" id="ARBA00023043"/>
    </source>
</evidence>
<reference evidence="4" key="1">
    <citation type="submission" date="2019-08" db="EMBL/GenBank/DDBJ databases">
        <title>The improved chromosome-level genome for the pearl oyster Pinctada fucata martensii using PacBio sequencing and Hi-C.</title>
        <authorList>
            <person name="Zheng Z."/>
        </authorList>
    </citation>
    <scope>NUCLEOTIDE SEQUENCE</scope>
    <source>
        <strain evidence="4">ZZ-2019</strain>
        <tissue evidence="4">Adductor muscle</tissue>
    </source>
</reference>
<evidence type="ECO:0000256" key="1">
    <source>
        <dbReference type="ARBA" id="ARBA00010029"/>
    </source>
</evidence>
<comment type="similarity">
    <text evidence="1">Belongs to the ANKRD34 family.</text>
</comment>
<dbReference type="Gene3D" id="1.25.40.20">
    <property type="entry name" value="Ankyrin repeat-containing domain"/>
    <property type="match status" value="1"/>
</dbReference>
<name>A0AA89CA45_PINIB</name>
<evidence type="ECO:0000256" key="2">
    <source>
        <dbReference type="ARBA" id="ARBA00022737"/>
    </source>
</evidence>
<gene>
    <name evidence="4" type="ORF">FSP39_007428</name>
</gene>
<protein>
    <submittedName>
        <fullName evidence="4">Uncharacterized protein</fullName>
    </submittedName>
</protein>
<keyword evidence="5" id="KW-1185">Reference proteome</keyword>
<dbReference type="EMBL" id="VSWD01000005">
    <property type="protein sequence ID" value="KAK3101927.1"/>
    <property type="molecule type" value="Genomic_DNA"/>
</dbReference>
<dbReference type="AlphaFoldDB" id="A0AA89CA45"/>
<keyword evidence="3" id="KW-0040">ANK repeat</keyword>
<evidence type="ECO:0000313" key="5">
    <source>
        <dbReference type="Proteomes" id="UP001186944"/>
    </source>
</evidence>
<dbReference type="InterPro" id="IPR036770">
    <property type="entry name" value="Ankyrin_rpt-contain_sf"/>
</dbReference>
<dbReference type="SUPFAM" id="SSF48403">
    <property type="entry name" value="Ankyrin repeat"/>
    <property type="match status" value="1"/>
</dbReference>
<organism evidence="4 5">
    <name type="scientific">Pinctada imbricata</name>
    <name type="common">Atlantic pearl-oyster</name>
    <name type="synonym">Pinctada martensii</name>
    <dbReference type="NCBI Taxonomy" id="66713"/>
    <lineage>
        <taxon>Eukaryota</taxon>
        <taxon>Metazoa</taxon>
        <taxon>Spiralia</taxon>
        <taxon>Lophotrochozoa</taxon>
        <taxon>Mollusca</taxon>
        <taxon>Bivalvia</taxon>
        <taxon>Autobranchia</taxon>
        <taxon>Pteriomorphia</taxon>
        <taxon>Pterioida</taxon>
        <taxon>Pterioidea</taxon>
        <taxon>Pteriidae</taxon>
        <taxon>Pinctada</taxon>
    </lineage>
</organism>
<comment type="caution">
    <text evidence="4">The sequence shown here is derived from an EMBL/GenBank/DDBJ whole genome shotgun (WGS) entry which is preliminary data.</text>
</comment>
<dbReference type="Pfam" id="PF00023">
    <property type="entry name" value="Ank"/>
    <property type="match status" value="1"/>
</dbReference>
<proteinExistence type="inferred from homology"/>
<dbReference type="PANTHER" id="PTHR24156">
    <property type="entry name" value="ANK_REP_REGION DOMAIN-CONTAINING PROTEIN"/>
    <property type="match status" value="1"/>
</dbReference>